<name>A0A4D7QRZ9_9HYPH</name>
<dbReference type="Proteomes" id="UP000298588">
    <property type="component" value="Chromosome"/>
</dbReference>
<feature type="signal peptide" evidence="1">
    <location>
        <begin position="1"/>
        <end position="22"/>
    </location>
</feature>
<proteinExistence type="predicted"/>
<evidence type="ECO:0000256" key="1">
    <source>
        <dbReference type="SAM" id="SignalP"/>
    </source>
</evidence>
<evidence type="ECO:0008006" key="4">
    <source>
        <dbReference type="Google" id="ProtNLM"/>
    </source>
</evidence>
<dbReference type="KEGG" id="paqt:E8L99_19095"/>
<feature type="chain" id="PRO_5020994594" description="Oxidoreductase molybdopterin-binding domain-containing protein" evidence="1">
    <location>
        <begin position="23"/>
        <end position="167"/>
    </location>
</feature>
<dbReference type="InterPro" id="IPR036374">
    <property type="entry name" value="OxRdtase_Mopterin-bd_sf"/>
</dbReference>
<dbReference type="Gene3D" id="3.90.420.10">
    <property type="entry name" value="Oxidoreductase, molybdopterin-binding domain"/>
    <property type="match status" value="1"/>
</dbReference>
<keyword evidence="3" id="KW-1185">Reference proteome</keyword>
<reference evidence="2 3" key="1">
    <citation type="submission" date="2019-04" db="EMBL/GenBank/DDBJ databases">
        <title>Phreatobacter aquaticus sp. nov.</title>
        <authorList>
            <person name="Choi A."/>
            <person name="Baek K."/>
        </authorList>
    </citation>
    <scope>NUCLEOTIDE SEQUENCE [LARGE SCALE GENOMIC DNA]</scope>
    <source>
        <strain evidence="2 3">NMCR1094</strain>
    </source>
</reference>
<dbReference type="AlphaFoldDB" id="A0A4D7QRZ9"/>
<dbReference type="SUPFAM" id="SSF56524">
    <property type="entry name" value="Oxidoreductase molybdopterin-binding domain"/>
    <property type="match status" value="1"/>
</dbReference>
<sequence length="167" mass="17806">MRRALSALTIMLALALAAPATAQTLSLVGIADQPIMLDIAAIEALGTTEITDSREVSGATGTERISIVYRGVELAKLLEAQGIARLDRHGLRAATIMITAKDGYRASFSWGELFITSGGSRVLLITGENGRANPAREGAFSLRAFADLRPGPRHVRDVAEIRVVLPR</sequence>
<keyword evidence="1" id="KW-0732">Signal</keyword>
<evidence type="ECO:0000313" key="2">
    <source>
        <dbReference type="EMBL" id="QCK87707.1"/>
    </source>
</evidence>
<gene>
    <name evidence="2" type="ORF">E8L99_19095</name>
</gene>
<dbReference type="OrthoDB" id="482420at2"/>
<evidence type="ECO:0000313" key="3">
    <source>
        <dbReference type="Proteomes" id="UP000298588"/>
    </source>
</evidence>
<dbReference type="EMBL" id="CP039865">
    <property type="protein sequence ID" value="QCK87707.1"/>
    <property type="molecule type" value="Genomic_DNA"/>
</dbReference>
<accession>A0A4D7QRZ9</accession>
<organism evidence="2 3">
    <name type="scientific">Phreatobacter aquaticus</name>
    <dbReference type="NCBI Taxonomy" id="2570229"/>
    <lineage>
        <taxon>Bacteria</taxon>
        <taxon>Pseudomonadati</taxon>
        <taxon>Pseudomonadota</taxon>
        <taxon>Alphaproteobacteria</taxon>
        <taxon>Hyphomicrobiales</taxon>
        <taxon>Phreatobacteraceae</taxon>
        <taxon>Phreatobacter</taxon>
    </lineage>
</organism>
<dbReference type="RefSeq" id="WP_137101035.1">
    <property type="nucleotide sequence ID" value="NZ_CP039865.1"/>
</dbReference>
<protein>
    <recommendedName>
        <fullName evidence="4">Oxidoreductase molybdopterin-binding domain-containing protein</fullName>
    </recommendedName>
</protein>